<accession>A0A5B7DQL0</accession>
<dbReference type="EMBL" id="VSRR010001185">
    <property type="protein sequence ID" value="MPC23273.1"/>
    <property type="molecule type" value="Genomic_DNA"/>
</dbReference>
<evidence type="ECO:0000313" key="2">
    <source>
        <dbReference type="EMBL" id="MPC23273.1"/>
    </source>
</evidence>
<dbReference type="Proteomes" id="UP000324222">
    <property type="component" value="Unassembled WGS sequence"/>
</dbReference>
<protein>
    <submittedName>
        <fullName evidence="2">Uncharacterized protein</fullName>
    </submittedName>
</protein>
<keyword evidence="3" id="KW-1185">Reference proteome</keyword>
<feature type="compositionally biased region" description="Basic and acidic residues" evidence="1">
    <location>
        <begin position="15"/>
        <end position="28"/>
    </location>
</feature>
<comment type="caution">
    <text evidence="2">The sequence shown here is derived from an EMBL/GenBank/DDBJ whole genome shotgun (WGS) entry which is preliminary data.</text>
</comment>
<gene>
    <name evidence="2" type="ORF">E2C01_016313</name>
</gene>
<feature type="region of interest" description="Disordered" evidence="1">
    <location>
        <begin position="1"/>
        <end position="28"/>
    </location>
</feature>
<name>A0A5B7DQL0_PORTR</name>
<evidence type="ECO:0000313" key="3">
    <source>
        <dbReference type="Proteomes" id="UP000324222"/>
    </source>
</evidence>
<organism evidence="2 3">
    <name type="scientific">Portunus trituberculatus</name>
    <name type="common">Swimming crab</name>
    <name type="synonym">Neptunus trituberculatus</name>
    <dbReference type="NCBI Taxonomy" id="210409"/>
    <lineage>
        <taxon>Eukaryota</taxon>
        <taxon>Metazoa</taxon>
        <taxon>Ecdysozoa</taxon>
        <taxon>Arthropoda</taxon>
        <taxon>Crustacea</taxon>
        <taxon>Multicrustacea</taxon>
        <taxon>Malacostraca</taxon>
        <taxon>Eumalacostraca</taxon>
        <taxon>Eucarida</taxon>
        <taxon>Decapoda</taxon>
        <taxon>Pleocyemata</taxon>
        <taxon>Brachyura</taxon>
        <taxon>Eubrachyura</taxon>
        <taxon>Portunoidea</taxon>
        <taxon>Portunidae</taxon>
        <taxon>Portuninae</taxon>
        <taxon>Portunus</taxon>
    </lineage>
</organism>
<reference evidence="2 3" key="1">
    <citation type="submission" date="2019-05" db="EMBL/GenBank/DDBJ databases">
        <title>Another draft genome of Portunus trituberculatus and its Hox gene families provides insights of decapod evolution.</title>
        <authorList>
            <person name="Jeong J.-H."/>
            <person name="Song I."/>
            <person name="Kim S."/>
            <person name="Choi T."/>
            <person name="Kim D."/>
            <person name="Ryu S."/>
            <person name="Kim W."/>
        </authorList>
    </citation>
    <scope>NUCLEOTIDE SEQUENCE [LARGE SCALE GENOMIC DNA]</scope>
    <source>
        <tissue evidence="2">Muscle</tissue>
    </source>
</reference>
<evidence type="ECO:0000256" key="1">
    <source>
        <dbReference type="SAM" id="MobiDB-lite"/>
    </source>
</evidence>
<dbReference type="AlphaFoldDB" id="A0A5B7DQL0"/>
<sequence length="116" mass="13237">MKKTASAICQQRQRVHPDKRCNEKHLDKPGSEEYLQMTALIDAWPSDVTDDSHLHARRSSGNEETRPLNHHRYLLSLTFSTINTSSIYFPLSCLAKTSLHQTTDSNFPISSALTFY</sequence>
<proteinExistence type="predicted"/>